<dbReference type="AlphaFoldDB" id="A0A4Y7IZ89"/>
<evidence type="ECO:0000313" key="2">
    <source>
        <dbReference type="Proteomes" id="UP000316621"/>
    </source>
</evidence>
<sequence length="129" mass="14606">MEYLEVPWNLGAEEWKHRKTREVHGGCIHNIDVMVFVANRSLICRGRGMSGGTLWYSWRHRILSLAASGYGAVAPDLPMAIRMHPLLQSYTYFHIVGDLVGLIDTLGQDKVFVAGHDWGCHYQLVPMLV</sequence>
<reference evidence="1 2" key="1">
    <citation type="journal article" date="2018" name="Science">
        <title>The opium poppy genome and morphinan production.</title>
        <authorList>
            <person name="Guo L."/>
            <person name="Winzer T."/>
            <person name="Yang X."/>
            <person name="Li Y."/>
            <person name="Ning Z."/>
            <person name="He Z."/>
            <person name="Teodor R."/>
            <person name="Lu Y."/>
            <person name="Bowser T.A."/>
            <person name="Graham I.A."/>
            <person name="Ye K."/>
        </authorList>
    </citation>
    <scope>NUCLEOTIDE SEQUENCE [LARGE SCALE GENOMIC DNA]</scope>
    <source>
        <strain evidence="2">cv. HN1</strain>
        <tissue evidence="1">Leaves</tissue>
    </source>
</reference>
<dbReference type="SUPFAM" id="SSF53474">
    <property type="entry name" value="alpha/beta-Hydrolases"/>
    <property type="match status" value="1"/>
</dbReference>
<gene>
    <name evidence="1" type="ORF">C5167_011964</name>
</gene>
<evidence type="ECO:0000313" key="1">
    <source>
        <dbReference type="EMBL" id="RZC53110.1"/>
    </source>
</evidence>
<dbReference type="Proteomes" id="UP000316621">
    <property type="component" value="Chromosome 3"/>
</dbReference>
<accession>A0A4Y7IZ89</accession>
<dbReference type="PANTHER" id="PTHR43329">
    <property type="entry name" value="EPOXIDE HYDROLASE"/>
    <property type="match status" value="1"/>
</dbReference>
<organism evidence="1 2">
    <name type="scientific">Papaver somniferum</name>
    <name type="common">Opium poppy</name>
    <dbReference type="NCBI Taxonomy" id="3469"/>
    <lineage>
        <taxon>Eukaryota</taxon>
        <taxon>Viridiplantae</taxon>
        <taxon>Streptophyta</taxon>
        <taxon>Embryophyta</taxon>
        <taxon>Tracheophyta</taxon>
        <taxon>Spermatophyta</taxon>
        <taxon>Magnoliopsida</taxon>
        <taxon>Ranunculales</taxon>
        <taxon>Papaveraceae</taxon>
        <taxon>Papaveroideae</taxon>
        <taxon>Papaver</taxon>
    </lineage>
</organism>
<protein>
    <recommendedName>
        <fullName evidence="3">AB hydrolase-1 domain-containing protein</fullName>
    </recommendedName>
</protein>
<dbReference type="Gramene" id="RZC53110">
    <property type="protein sequence ID" value="RZC53110"/>
    <property type="gene ID" value="C5167_011964"/>
</dbReference>
<dbReference type="STRING" id="3469.A0A4Y7IZ89"/>
<evidence type="ECO:0008006" key="3">
    <source>
        <dbReference type="Google" id="ProtNLM"/>
    </source>
</evidence>
<dbReference type="EMBL" id="CM010717">
    <property type="protein sequence ID" value="RZC53110.1"/>
    <property type="molecule type" value="Genomic_DNA"/>
</dbReference>
<name>A0A4Y7IZ89_PAPSO</name>
<proteinExistence type="predicted"/>
<keyword evidence="2" id="KW-1185">Reference proteome</keyword>
<dbReference type="Gene3D" id="3.40.50.1820">
    <property type="entry name" value="alpha/beta hydrolase"/>
    <property type="match status" value="1"/>
</dbReference>
<dbReference type="InterPro" id="IPR029058">
    <property type="entry name" value="AB_hydrolase_fold"/>
</dbReference>